<dbReference type="EMBL" id="KV015578">
    <property type="protein sequence ID" value="KZV20684.1"/>
    <property type="molecule type" value="Genomic_DNA"/>
</dbReference>
<dbReference type="Proteomes" id="UP000250235">
    <property type="component" value="Unassembled WGS sequence"/>
</dbReference>
<gene>
    <name evidence="1" type="ORF">F511_09661</name>
</gene>
<dbReference type="AlphaFoldDB" id="A0A2Z7ANI3"/>
<evidence type="ECO:0000313" key="2">
    <source>
        <dbReference type="Proteomes" id="UP000250235"/>
    </source>
</evidence>
<organism evidence="1 2">
    <name type="scientific">Dorcoceras hygrometricum</name>
    <dbReference type="NCBI Taxonomy" id="472368"/>
    <lineage>
        <taxon>Eukaryota</taxon>
        <taxon>Viridiplantae</taxon>
        <taxon>Streptophyta</taxon>
        <taxon>Embryophyta</taxon>
        <taxon>Tracheophyta</taxon>
        <taxon>Spermatophyta</taxon>
        <taxon>Magnoliopsida</taxon>
        <taxon>eudicotyledons</taxon>
        <taxon>Gunneridae</taxon>
        <taxon>Pentapetalae</taxon>
        <taxon>asterids</taxon>
        <taxon>lamiids</taxon>
        <taxon>Lamiales</taxon>
        <taxon>Gesneriaceae</taxon>
        <taxon>Didymocarpoideae</taxon>
        <taxon>Trichosporeae</taxon>
        <taxon>Loxocarpinae</taxon>
        <taxon>Dorcoceras</taxon>
    </lineage>
</organism>
<name>A0A2Z7ANI3_9LAMI</name>
<reference evidence="1 2" key="1">
    <citation type="journal article" date="2015" name="Proc. Natl. Acad. Sci. U.S.A.">
        <title>The resurrection genome of Boea hygrometrica: A blueprint for survival of dehydration.</title>
        <authorList>
            <person name="Xiao L."/>
            <person name="Yang G."/>
            <person name="Zhang L."/>
            <person name="Yang X."/>
            <person name="Zhao S."/>
            <person name="Ji Z."/>
            <person name="Zhou Q."/>
            <person name="Hu M."/>
            <person name="Wang Y."/>
            <person name="Chen M."/>
            <person name="Xu Y."/>
            <person name="Jin H."/>
            <person name="Xiao X."/>
            <person name="Hu G."/>
            <person name="Bao F."/>
            <person name="Hu Y."/>
            <person name="Wan P."/>
            <person name="Li L."/>
            <person name="Deng X."/>
            <person name="Kuang T."/>
            <person name="Xiang C."/>
            <person name="Zhu J.K."/>
            <person name="Oliver M.J."/>
            <person name="He Y."/>
        </authorList>
    </citation>
    <scope>NUCLEOTIDE SEQUENCE [LARGE SCALE GENOMIC DNA]</scope>
    <source>
        <strain evidence="2">cv. XS01</strain>
    </source>
</reference>
<sequence length="190" mass="21408">MSIDSRMLSMDSKVKSVDSRLGRAFYDKIDTVAGNVKSSLTSLEIIVLHHLTEHQLQLASDLDFFKLQRAELVDTSRRLVMPKRGKVAKVVVDRGKDLEGKEKVQGVQEEKDQVRAIEGVTRNEIHKRDQSDKSDKIWTKLTTLDKETRSEQSQAGQGKTSSENSGQTIWVLGYADTSSKMLNQIRAAYL</sequence>
<keyword evidence="2" id="KW-1185">Reference proteome</keyword>
<proteinExistence type="predicted"/>
<evidence type="ECO:0000313" key="1">
    <source>
        <dbReference type="EMBL" id="KZV20684.1"/>
    </source>
</evidence>
<accession>A0A2Z7ANI3</accession>
<protein>
    <submittedName>
        <fullName evidence="1">Uncharacterized protein</fullName>
    </submittedName>
</protein>